<protein>
    <submittedName>
        <fullName evidence="1">Uncharacterized protein</fullName>
    </submittedName>
</protein>
<dbReference type="OrthoDB" id="3429377at2"/>
<dbReference type="EMBL" id="FTNT01000002">
    <property type="protein sequence ID" value="SIR75029.1"/>
    <property type="molecule type" value="Genomic_DNA"/>
</dbReference>
<dbReference type="InterPro" id="IPR046179">
    <property type="entry name" value="DUF6188"/>
</dbReference>
<accession>A0A1N7DGK8</accession>
<dbReference type="RefSeq" id="WP_143690181.1">
    <property type="nucleotide sequence ID" value="NZ_FTNT01000002.1"/>
</dbReference>
<keyword evidence="2" id="KW-1185">Reference proteome</keyword>
<dbReference type="AlphaFoldDB" id="A0A1N7DGK8"/>
<gene>
    <name evidence="1" type="ORF">SAMN05445060_0623</name>
</gene>
<evidence type="ECO:0000313" key="1">
    <source>
        <dbReference type="EMBL" id="SIR75029.1"/>
    </source>
</evidence>
<sequence>MTLDPLQVGMMVHEVTRNAFQLEIGFSDDIAVIAEAGLRLVTSDGDVHHYAGDVTELESLESLVGTLLSSVQLSPRGLLTLNFDSGDSVAVSPHPDAEGWNICDAEGVRVVCLPGGAPVQVNTPEYES</sequence>
<evidence type="ECO:0000313" key="2">
    <source>
        <dbReference type="Proteomes" id="UP000186218"/>
    </source>
</evidence>
<reference evidence="1 2" key="1">
    <citation type="submission" date="2017-01" db="EMBL/GenBank/DDBJ databases">
        <authorList>
            <person name="Mah S.A."/>
            <person name="Swanson W.J."/>
            <person name="Moy G.W."/>
            <person name="Vacquier V.D."/>
        </authorList>
    </citation>
    <scope>NUCLEOTIDE SEQUENCE [LARGE SCALE GENOMIC DNA]</scope>
    <source>
        <strain evidence="1 2">CPCC 203464</strain>
    </source>
</reference>
<proteinExistence type="predicted"/>
<organism evidence="1 2">
    <name type="scientific">Williamsia sterculiae</name>
    <dbReference type="NCBI Taxonomy" id="1344003"/>
    <lineage>
        <taxon>Bacteria</taxon>
        <taxon>Bacillati</taxon>
        <taxon>Actinomycetota</taxon>
        <taxon>Actinomycetes</taxon>
        <taxon>Mycobacteriales</taxon>
        <taxon>Nocardiaceae</taxon>
        <taxon>Williamsia</taxon>
    </lineage>
</organism>
<dbReference type="STRING" id="1344003.SAMN05445060_0623"/>
<name>A0A1N7DGK8_9NOCA</name>
<dbReference type="Pfam" id="PF19686">
    <property type="entry name" value="DUF6188"/>
    <property type="match status" value="1"/>
</dbReference>
<dbReference type="Proteomes" id="UP000186218">
    <property type="component" value="Unassembled WGS sequence"/>
</dbReference>